<reference evidence="2" key="1">
    <citation type="submission" date="2017-05" db="EMBL/GenBank/DDBJ databases">
        <authorList>
            <person name="Sharma S."/>
            <person name="Sidhu C."/>
            <person name="Pinnaka A.K."/>
        </authorList>
    </citation>
    <scope>NUCLEOTIDE SEQUENCE [LARGE SCALE GENOMIC DNA]</scope>
    <source>
        <strain evidence="2">AK93</strain>
    </source>
</reference>
<dbReference type="Gene3D" id="3.30.70.1700">
    <property type="entry name" value="Phage minor tail protein U"/>
    <property type="match status" value="1"/>
</dbReference>
<dbReference type="AlphaFoldDB" id="A0A3E0WT15"/>
<gene>
    <name evidence="1" type="ORF">CAL65_13595</name>
</gene>
<dbReference type="Proteomes" id="UP000256763">
    <property type="component" value="Unassembled WGS sequence"/>
</dbReference>
<comment type="caution">
    <text evidence="1">The sequence shown here is derived from an EMBL/GenBank/DDBJ whole genome shotgun (WGS) entry which is preliminary data.</text>
</comment>
<protein>
    <submittedName>
        <fullName evidence="1">Uncharacterized protein</fullName>
    </submittedName>
</protein>
<name>A0A3E0WT15_9GAMM</name>
<evidence type="ECO:0000313" key="2">
    <source>
        <dbReference type="Proteomes" id="UP000256763"/>
    </source>
</evidence>
<dbReference type="InterPro" id="IPR038512">
    <property type="entry name" value="GpU-like_sf"/>
</dbReference>
<accession>A0A3E0WT15</accession>
<keyword evidence="2" id="KW-1185">Reference proteome</keyword>
<organism evidence="1 2">
    <name type="scientific">Alkalilimnicola ehrlichii</name>
    <dbReference type="NCBI Taxonomy" id="351052"/>
    <lineage>
        <taxon>Bacteria</taxon>
        <taxon>Pseudomonadati</taxon>
        <taxon>Pseudomonadota</taxon>
        <taxon>Gammaproteobacteria</taxon>
        <taxon>Chromatiales</taxon>
        <taxon>Ectothiorhodospiraceae</taxon>
        <taxon>Alkalilimnicola</taxon>
    </lineage>
</organism>
<sequence>MHARAKIREAVAERLLLVQRVAGNVYETRLHALEGRELPGLTVATGNERSEQYTDDRDMRRELQVQVAVHVRGAHDFDREADSIAAEVESVLMTEPTLGGRLANFYLSETQPDYSGEGERRVGRLAMTFMATYYTYEDAPESIIPTEHEAD</sequence>
<proteinExistence type="predicted"/>
<dbReference type="EMBL" id="NFZW01000013">
    <property type="protein sequence ID" value="RFA35135.1"/>
    <property type="molecule type" value="Genomic_DNA"/>
</dbReference>
<evidence type="ECO:0000313" key="1">
    <source>
        <dbReference type="EMBL" id="RFA35135.1"/>
    </source>
</evidence>